<dbReference type="SUPFAM" id="SSF140490">
    <property type="entry name" value="Nqo1C-terminal domain-like"/>
    <property type="match status" value="1"/>
</dbReference>
<evidence type="ECO:0000256" key="3">
    <source>
        <dbReference type="ARBA" id="ARBA00022723"/>
    </source>
</evidence>
<dbReference type="SMART" id="SM00928">
    <property type="entry name" value="NADH_4Fe-4S"/>
    <property type="match status" value="1"/>
</dbReference>
<dbReference type="InterPro" id="IPR037225">
    <property type="entry name" value="Nuo51_FMN-bd_sf"/>
</dbReference>
<gene>
    <name evidence="7" type="ORF">N5P18_10290</name>
</gene>
<keyword evidence="3" id="KW-0479">Metal-binding</keyword>
<dbReference type="SUPFAM" id="SSF142019">
    <property type="entry name" value="Nqo1 FMN-binding domain-like"/>
    <property type="match status" value="1"/>
</dbReference>
<evidence type="ECO:0000256" key="2">
    <source>
        <dbReference type="ARBA" id="ARBA00022485"/>
    </source>
</evidence>
<dbReference type="InterPro" id="IPR011538">
    <property type="entry name" value="Nuo51_FMN-bd"/>
</dbReference>
<dbReference type="Pfam" id="PF10589">
    <property type="entry name" value="NADH_4Fe-4S"/>
    <property type="match status" value="1"/>
</dbReference>
<reference evidence="7 8" key="1">
    <citation type="submission" date="2022-09" db="EMBL/GenBank/DDBJ databases">
        <title>Complete genome sequence of Janibacter terrae strain COS04-44, PCL-degrading bacteria isolated from oil spilled coast.</title>
        <authorList>
            <person name="Park H."/>
            <person name="Kim J.Y."/>
            <person name="An S.H."/>
            <person name="Lee C.M."/>
            <person name="Weon H.-Y."/>
        </authorList>
    </citation>
    <scope>NUCLEOTIDE SEQUENCE [LARGE SCALE GENOMIC DNA]</scope>
    <source>
        <strain evidence="7 8">COS04-44</strain>
    </source>
</reference>
<evidence type="ECO:0000259" key="6">
    <source>
        <dbReference type="SMART" id="SM00928"/>
    </source>
</evidence>
<dbReference type="SUPFAM" id="SSF142984">
    <property type="entry name" value="Nqo1 middle domain-like"/>
    <property type="match status" value="1"/>
</dbReference>
<dbReference type="PANTHER" id="PTHR43578:SF3">
    <property type="entry name" value="NADH-QUINONE OXIDOREDUCTASE SUBUNIT F"/>
    <property type="match status" value="1"/>
</dbReference>
<dbReference type="Proteomes" id="UP001381003">
    <property type="component" value="Chromosome"/>
</dbReference>
<dbReference type="InterPro" id="IPR037207">
    <property type="entry name" value="Nuop51_4Fe4S-bd_sf"/>
</dbReference>
<dbReference type="Gene3D" id="1.20.1440.230">
    <property type="entry name" value="NADH-ubiquinone oxidoreductase 51kDa subunit, iron-sulphur binding domain"/>
    <property type="match status" value="1"/>
</dbReference>
<name>A0ABZ2FBC5_9MICO</name>
<dbReference type="PANTHER" id="PTHR43578">
    <property type="entry name" value="NADH-QUINONE OXIDOREDUCTASE SUBUNIT F"/>
    <property type="match status" value="1"/>
</dbReference>
<evidence type="ECO:0000256" key="1">
    <source>
        <dbReference type="ARBA" id="ARBA00007523"/>
    </source>
</evidence>
<evidence type="ECO:0000256" key="4">
    <source>
        <dbReference type="ARBA" id="ARBA00023004"/>
    </source>
</evidence>
<sequence>MTTQFPLLRSVPDELPTARVAPCMEPRLVQTRDDGSPLGLVGEQQLGHLQMAPSTDSTSGLIDVLTRARLQGRGGAGFPAHVKWRSVAAADGDRVVVANGHEGEPASGKDRWLLLNRPHLVLEGLLLAGSALRAARTIVCVSREDTRASVEAAIADLVDAALVPEGVSIEVVVLDHRYVTGEESALVQGINGKVALPTFKPPRPFEEGVGGQPTLIQNVETLAHVAWIHHHGPAAFGELGTHTSPGSALFTIMGGPEGCAVIEAPLGIEIHELLSFVGVQPEDVSRLLLGGWFGGVHASEVLGLECDYTTLRVAGTGLGCASLTVIGPDEDVAAIVGQLGAWYASESAQQCGVCRNGTRAIGKVLAKNAAGLADEDDLADLSRWGVTLPGRGACGFLDGAATLARTTVSVISAKEFVSAKAVRAGAPTPSQEQS</sequence>
<proteinExistence type="inferred from homology"/>
<comment type="similarity">
    <text evidence="1">Belongs to the complex I 51 kDa subunit family.</text>
</comment>
<keyword evidence="4" id="KW-0408">Iron</keyword>
<feature type="domain" description="NADH-ubiquinone oxidoreductase 51kDa subunit iron-sulphur binding" evidence="6">
    <location>
        <begin position="333"/>
        <end position="378"/>
    </location>
</feature>
<dbReference type="Gene3D" id="3.10.20.600">
    <property type="match status" value="1"/>
</dbReference>
<dbReference type="Gene3D" id="3.40.50.11540">
    <property type="entry name" value="NADH-ubiquinone oxidoreductase 51kDa subunit"/>
    <property type="match status" value="1"/>
</dbReference>
<evidence type="ECO:0000313" key="7">
    <source>
        <dbReference type="EMBL" id="WWF04089.1"/>
    </source>
</evidence>
<evidence type="ECO:0000313" key="8">
    <source>
        <dbReference type="Proteomes" id="UP001381003"/>
    </source>
</evidence>
<keyword evidence="5" id="KW-0411">Iron-sulfur</keyword>
<organism evidence="7 8">
    <name type="scientific">Janibacter terrae</name>
    <dbReference type="NCBI Taxonomy" id="103817"/>
    <lineage>
        <taxon>Bacteria</taxon>
        <taxon>Bacillati</taxon>
        <taxon>Actinomycetota</taxon>
        <taxon>Actinomycetes</taxon>
        <taxon>Micrococcales</taxon>
        <taxon>Intrasporangiaceae</taxon>
        <taxon>Janibacter</taxon>
    </lineage>
</organism>
<dbReference type="RefSeq" id="WP_338537598.1">
    <property type="nucleotide sequence ID" value="NZ_CP104874.1"/>
</dbReference>
<accession>A0ABZ2FBC5</accession>
<dbReference type="InterPro" id="IPR019575">
    <property type="entry name" value="Nuop51_4Fe4S-bd"/>
</dbReference>
<keyword evidence="8" id="KW-1185">Reference proteome</keyword>
<dbReference type="EMBL" id="CP104874">
    <property type="protein sequence ID" value="WWF04089.1"/>
    <property type="molecule type" value="Genomic_DNA"/>
</dbReference>
<evidence type="ECO:0000256" key="5">
    <source>
        <dbReference type="ARBA" id="ARBA00023014"/>
    </source>
</evidence>
<protein>
    <recommendedName>
        <fullName evidence="6">NADH-ubiquinone oxidoreductase 51kDa subunit iron-sulphur binding domain-containing protein</fullName>
    </recommendedName>
</protein>
<dbReference type="Pfam" id="PF01512">
    <property type="entry name" value="Complex1_51K"/>
    <property type="match status" value="1"/>
</dbReference>
<keyword evidence="2" id="KW-0004">4Fe-4S</keyword>